<gene>
    <name evidence="1" type="ORF">DEBURN_LOCUS5751</name>
</gene>
<proteinExistence type="predicted"/>
<reference evidence="1" key="1">
    <citation type="submission" date="2021-06" db="EMBL/GenBank/DDBJ databases">
        <authorList>
            <person name="Kallberg Y."/>
            <person name="Tangrot J."/>
            <person name="Rosling A."/>
        </authorList>
    </citation>
    <scope>NUCLEOTIDE SEQUENCE</scope>
    <source>
        <strain evidence="1">AZ414A</strain>
    </source>
</reference>
<name>A0A9N9A7S2_9GLOM</name>
<dbReference type="AlphaFoldDB" id="A0A9N9A7S2"/>
<accession>A0A9N9A7S2</accession>
<dbReference type="SUPFAM" id="SSF53335">
    <property type="entry name" value="S-adenosyl-L-methionine-dependent methyltransferases"/>
    <property type="match status" value="1"/>
</dbReference>
<sequence length="129" mass="14768">MTAFTEEEWTKAIQELIRVVKPGGWLELMEGDLAFNPEGPTGRILMDASQLHNFSYKEKSGPIGSWAGSIGELACQDFCGILYALRPILTIQLNKKPEEFDEMVVEFGKECNENKTNFRHFRFFCQKLD</sequence>
<evidence type="ECO:0000313" key="2">
    <source>
        <dbReference type="Proteomes" id="UP000789706"/>
    </source>
</evidence>
<evidence type="ECO:0000313" key="1">
    <source>
        <dbReference type="EMBL" id="CAG8522831.1"/>
    </source>
</evidence>
<comment type="caution">
    <text evidence="1">The sequence shown here is derived from an EMBL/GenBank/DDBJ whole genome shotgun (WGS) entry which is preliminary data.</text>
</comment>
<dbReference type="Proteomes" id="UP000789706">
    <property type="component" value="Unassembled WGS sequence"/>
</dbReference>
<dbReference type="InterPro" id="IPR029063">
    <property type="entry name" value="SAM-dependent_MTases_sf"/>
</dbReference>
<organism evidence="1 2">
    <name type="scientific">Diversispora eburnea</name>
    <dbReference type="NCBI Taxonomy" id="1213867"/>
    <lineage>
        <taxon>Eukaryota</taxon>
        <taxon>Fungi</taxon>
        <taxon>Fungi incertae sedis</taxon>
        <taxon>Mucoromycota</taxon>
        <taxon>Glomeromycotina</taxon>
        <taxon>Glomeromycetes</taxon>
        <taxon>Diversisporales</taxon>
        <taxon>Diversisporaceae</taxon>
        <taxon>Diversispora</taxon>
    </lineage>
</organism>
<dbReference type="EMBL" id="CAJVPK010000531">
    <property type="protein sequence ID" value="CAG8522831.1"/>
    <property type="molecule type" value="Genomic_DNA"/>
</dbReference>
<protein>
    <submittedName>
        <fullName evidence="1">2898_t:CDS:1</fullName>
    </submittedName>
</protein>
<keyword evidence="2" id="KW-1185">Reference proteome</keyword>
<dbReference type="OrthoDB" id="2013972at2759"/>